<dbReference type="GO" id="GO:0003677">
    <property type="term" value="F:DNA binding"/>
    <property type="evidence" value="ECO:0007669"/>
    <property type="project" value="UniProtKB-KW"/>
</dbReference>
<keyword evidence="1" id="KW-0805">Transcription regulation</keyword>
<dbReference type="SUPFAM" id="SSF46894">
    <property type="entry name" value="C-terminal effector domain of the bipartite response regulators"/>
    <property type="match status" value="1"/>
</dbReference>
<name>A0A2N8ZKJ0_9VIBR</name>
<dbReference type="PANTHER" id="PTHR44688:SF16">
    <property type="entry name" value="DNA-BINDING TRANSCRIPTIONAL ACTIVATOR DEVR_DOSR"/>
    <property type="match status" value="1"/>
</dbReference>
<dbReference type="PRINTS" id="PR00038">
    <property type="entry name" value="HTHLUXR"/>
</dbReference>
<evidence type="ECO:0000313" key="6">
    <source>
        <dbReference type="Proteomes" id="UP000235828"/>
    </source>
</evidence>
<dbReference type="OrthoDB" id="561214at2"/>
<dbReference type="InterPro" id="IPR000792">
    <property type="entry name" value="Tscrpt_reg_LuxR_C"/>
</dbReference>
<evidence type="ECO:0000256" key="3">
    <source>
        <dbReference type="ARBA" id="ARBA00023163"/>
    </source>
</evidence>
<dbReference type="InterPro" id="IPR016032">
    <property type="entry name" value="Sig_transdc_resp-reg_C-effctor"/>
</dbReference>
<protein>
    <recommendedName>
        <fullName evidence="4">HTH luxR-type domain-containing protein</fullName>
    </recommendedName>
</protein>
<reference evidence="5 6" key="1">
    <citation type="submission" date="2017-10" db="EMBL/GenBank/DDBJ databases">
        <authorList>
            <person name="Banno H."/>
            <person name="Chua N.-H."/>
        </authorList>
    </citation>
    <scope>NUCLEOTIDE SEQUENCE [LARGE SCALE GENOMIC DNA]</scope>
    <source>
        <strain evidence="5">Vibrio tapetis CECT4600</strain>
    </source>
</reference>
<dbReference type="PROSITE" id="PS50043">
    <property type="entry name" value="HTH_LUXR_2"/>
    <property type="match status" value="1"/>
</dbReference>
<dbReference type="AlphaFoldDB" id="A0A2N8ZKJ0"/>
<dbReference type="SMART" id="SM00421">
    <property type="entry name" value="HTH_LUXR"/>
    <property type="match status" value="1"/>
</dbReference>
<dbReference type="Pfam" id="PF00196">
    <property type="entry name" value="GerE"/>
    <property type="match status" value="1"/>
</dbReference>
<dbReference type="EMBL" id="LT960612">
    <property type="protein sequence ID" value="SON52407.1"/>
    <property type="molecule type" value="Genomic_DNA"/>
</dbReference>
<evidence type="ECO:0000256" key="2">
    <source>
        <dbReference type="ARBA" id="ARBA00023125"/>
    </source>
</evidence>
<keyword evidence="6" id="KW-1185">Reference proteome</keyword>
<accession>A0A2N8ZKJ0</accession>
<proteinExistence type="predicted"/>
<gene>
    <name evidence="5" type="ORF">VTAP4600_B0796</name>
</gene>
<dbReference type="KEGG" id="vta:B0796"/>
<evidence type="ECO:0000313" key="5">
    <source>
        <dbReference type="EMBL" id="SON52407.1"/>
    </source>
</evidence>
<evidence type="ECO:0000259" key="4">
    <source>
        <dbReference type="PROSITE" id="PS50043"/>
    </source>
</evidence>
<sequence>MIENISTKNHIKKTVVFIGKVNIHSQLIRRELERTNKFIIKQINIDEFSKDNIISTASVVLMSYDCSNELSHNELFPSSSLTSNLVVYDIPLELKNRYLASWYSLKGVLYENASLDHLTRCVEAVAVGDFWLPRHLMARMLDKMRPYALSSQSDIEDLTKREKQIFDRLVCGRSNLQIANELFIAESTVKTHVYKLYKKLNVSCRRDAVKLARKKCQPAVVKFSKMNTFNKLTPLKREWH</sequence>
<dbReference type="Gene3D" id="3.40.50.2300">
    <property type="match status" value="1"/>
</dbReference>
<feature type="domain" description="HTH luxR-type" evidence="4">
    <location>
        <begin position="151"/>
        <end position="216"/>
    </location>
</feature>
<keyword evidence="2" id="KW-0238">DNA-binding</keyword>
<dbReference type="Proteomes" id="UP000235828">
    <property type="component" value="Chromosome B"/>
</dbReference>
<dbReference type="CDD" id="cd06170">
    <property type="entry name" value="LuxR_C_like"/>
    <property type="match status" value="1"/>
</dbReference>
<dbReference type="InterPro" id="IPR036388">
    <property type="entry name" value="WH-like_DNA-bd_sf"/>
</dbReference>
<dbReference type="PANTHER" id="PTHR44688">
    <property type="entry name" value="DNA-BINDING TRANSCRIPTIONAL ACTIVATOR DEVR_DOSR"/>
    <property type="match status" value="1"/>
</dbReference>
<organism evidence="5 6">
    <name type="scientific">Vibrio tapetis subsp. tapetis</name>
    <dbReference type="NCBI Taxonomy" id="1671868"/>
    <lineage>
        <taxon>Bacteria</taxon>
        <taxon>Pseudomonadati</taxon>
        <taxon>Pseudomonadota</taxon>
        <taxon>Gammaproteobacteria</taxon>
        <taxon>Vibrionales</taxon>
        <taxon>Vibrionaceae</taxon>
        <taxon>Vibrio</taxon>
    </lineage>
</organism>
<dbReference type="RefSeq" id="WP_102524666.1">
    <property type="nucleotide sequence ID" value="NZ_LT960612.1"/>
</dbReference>
<dbReference type="GO" id="GO:0006355">
    <property type="term" value="P:regulation of DNA-templated transcription"/>
    <property type="evidence" value="ECO:0007669"/>
    <property type="project" value="InterPro"/>
</dbReference>
<keyword evidence="3" id="KW-0804">Transcription</keyword>
<evidence type="ECO:0000256" key="1">
    <source>
        <dbReference type="ARBA" id="ARBA00023015"/>
    </source>
</evidence>
<dbReference type="Gene3D" id="1.10.10.10">
    <property type="entry name" value="Winged helix-like DNA-binding domain superfamily/Winged helix DNA-binding domain"/>
    <property type="match status" value="1"/>
</dbReference>